<sequence length="45" mass="5556">MDFGQQTDDYRREELIRKLEHSIERLTLSELEALYYDMITKDYVK</sequence>
<dbReference type="EMBL" id="JAERMS010000050">
    <property type="protein sequence ID" value="MBO1364329.1"/>
    <property type="molecule type" value="Genomic_DNA"/>
</dbReference>
<dbReference type="Proteomes" id="UP000664265">
    <property type="component" value="Unassembled WGS sequence"/>
</dbReference>
<evidence type="ECO:0000313" key="1">
    <source>
        <dbReference type="EMBL" id="MBO1364329.1"/>
    </source>
</evidence>
<organism evidence="1 2">
    <name type="scientific">Prevotella illustrans</name>
    <dbReference type="NCBI Taxonomy" id="2800387"/>
    <lineage>
        <taxon>Bacteria</taxon>
        <taxon>Pseudomonadati</taxon>
        <taxon>Bacteroidota</taxon>
        <taxon>Bacteroidia</taxon>
        <taxon>Bacteroidales</taxon>
        <taxon>Prevotellaceae</taxon>
        <taxon>Prevotella</taxon>
    </lineage>
</organism>
<protein>
    <submittedName>
        <fullName evidence="1">Uncharacterized protein</fullName>
    </submittedName>
</protein>
<evidence type="ECO:0000313" key="2">
    <source>
        <dbReference type="Proteomes" id="UP000664265"/>
    </source>
</evidence>
<name>A0ABS3M824_9BACT</name>
<comment type="caution">
    <text evidence="1">The sequence shown here is derived from an EMBL/GenBank/DDBJ whole genome shotgun (WGS) entry which is preliminary data.</text>
</comment>
<gene>
    <name evidence="1" type="ORF">JHU38_11230</name>
</gene>
<reference evidence="1 2" key="1">
    <citation type="submission" date="2021-01" db="EMBL/GenBank/DDBJ databases">
        <title>Prevotella A2931 sp. nov.</title>
        <authorList>
            <person name="Buhl M."/>
            <person name="Oberhettinger P."/>
        </authorList>
    </citation>
    <scope>NUCLEOTIDE SEQUENCE [LARGE SCALE GENOMIC DNA]</scope>
    <source>
        <strain evidence="1 2">A2931</strain>
    </source>
</reference>
<accession>A0ABS3M824</accession>
<proteinExistence type="predicted"/>
<keyword evidence="2" id="KW-1185">Reference proteome</keyword>
<dbReference type="RefSeq" id="WP_199222632.1">
    <property type="nucleotide sequence ID" value="NZ_JAERMS010000050.1"/>
</dbReference>